<dbReference type="Proteomes" id="UP001055879">
    <property type="component" value="Linkage Group LG18"/>
</dbReference>
<reference evidence="2" key="1">
    <citation type="journal article" date="2022" name="Mol. Ecol. Resour.">
        <title>The genomes of chicory, endive, great burdock and yacon provide insights into Asteraceae palaeo-polyploidization history and plant inulin production.</title>
        <authorList>
            <person name="Fan W."/>
            <person name="Wang S."/>
            <person name="Wang H."/>
            <person name="Wang A."/>
            <person name="Jiang F."/>
            <person name="Liu H."/>
            <person name="Zhao H."/>
            <person name="Xu D."/>
            <person name="Zhang Y."/>
        </authorList>
    </citation>
    <scope>NUCLEOTIDE SEQUENCE [LARGE SCALE GENOMIC DNA]</scope>
    <source>
        <strain evidence="2">cv. Niubang</strain>
    </source>
</reference>
<protein>
    <submittedName>
        <fullName evidence="1">Uncharacterized protein</fullName>
    </submittedName>
</protein>
<reference evidence="1 2" key="2">
    <citation type="journal article" date="2022" name="Mol. Ecol. Resour.">
        <title>The genomes of chicory, endive, great burdock and yacon provide insights into Asteraceae paleo-polyploidization history and plant inulin production.</title>
        <authorList>
            <person name="Fan W."/>
            <person name="Wang S."/>
            <person name="Wang H."/>
            <person name="Wang A."/>
            <person name="Jiang F."/>
            <person name="Liu H."/>
            <person name="Zhao H."/>
            <person name="Xu D."/>
            <person name="Zhang Y."/>
        </authorList>
    </citation>
    <scope>NUCLEOTIDE SEQUENCE [LARGE SCALE GENOMIC DNA]</scope>
    <source>
        <strain evidence="2">cv. Niubang</strain>
    </source>
</reference>
<evidence type="ECO:0000313" key="2">
    <source>
        <dbReference type="Proteomes" id="UP001055879"/>
    </source>
</evidence>
<name>A0ACB8XHF6_ARCLA</name>
<evidence type="ECO:0000313" key="1">
    <source>
        <dbReference type="EMBL" id="KAI3666011.1"/>
    </source>
</evidence>
<dbReference type="EMBL" id="CM042064">
    <property type="protein sequence ID" value="KAI3666011.1"/>
    <property type="molecule type" value="Genomic_DNA"/>
</dbReference>
<gene>
    <name evidence="1" type="ORF">L6452_44649</name>
</gene>
<organism evidence="1 2">
    <name type="scientific">Arctium lappa</name>
    <name type="common">Greater burdock</name>
    <name type="synonym">Lappa major</name>
    <dbReference type="NCBI Taxonomy" id="4217"/>
    <lineage>
        <taxon>Eukaryota</taxon>
        <taxon>Viridiplantae</taxon>
        <taxon>Streptophyta</taxon>
        <taxon>Embryophyta</taxon>
        <taxon>Tracheophyta</taxon>
        <taxon>Spermatophyta</taxon>
        <taxon>Magnoliopsida</taxon>
        <taxon>eudicotyledons</taxon>
        <taxon>Gunneridae</taxon>
        <taxon>Pentapetalae</taxon>
        <taxon>asterids</taxon>
        <taxon>campanulids</taxon>
        <taxon>Asterales</taxon>
        <taxon>Asteraceae</taxon>
        <taxon>Carduoideae</taxon>
        <taxon>Cardueae</taxon>
        <taxon>Arctiinae</taxon>
        <taxon>Arctium</taxon>
    </lineage>
</organism>
<sequence length="457" mass="50976">MADDFFCDSTVSTSDYVISSMKIGDWYRMDDYADSSCGGYGDYLDLNWEWKEVSEIMSNSQDVVDVLPSDPFEMDISGGCTMIRGWIEEVDDDSFGNRKDESEVKKVAAGDDGLFSGLNLFWTETTIGDEIDIDIESLDSNGLFLFDGSKESNNGKVLHLDSINNGCHDGDDDDHHHVGSPPDALFFALGYLGMRDLFSVERVCKSLRDGVRNDPLLWRSIHIDQPSGEVFSDESLLRMTNRANGSLQSLSLVKCSKITDNGLKTVFQRNPGLTKLSVLGCNGLSVEGLLNNLKFLKSAGGSGIKRLRVGGLHTVTMEQYEELKKALFSSSDNEKQLGSPKPRFYHGGQLYLSLDDNRPIDIEACPKCHQLRQIYDCPAEICESRRVSCRACTSCIPRCINCGCCFNERDYMETFCLDFLCLDCLAQILSFPDGEEEDMSIPSGFHQQASYHFCLYG</sequence>
<keyword evidence="2" id="KW-1185">Reference proteome</keyword>
<proteinExistence type="predicted"/>
<comment type="caution">
    <text evidence="1">The sequence shown here is derived from an EMBL/GenBank/DDBJ whole genome shotgun (WGS) entry which is preliminary data.</text>
</comment>
<accession>A0ACB8XHF6</accession>